<evidence type="ECO:0008006" key="4">
    <source>
        <dbReference type="Google" id="ProtNLM"/>
    </source>
</evidence>
<proteinExistence type="predicted"/>
<sequence length="145" mass="17391">MENQNYKNHIRFYPAHHFVFYPLTLILLVASIYFAFKNEEQRVIWIFISIVIAIIIWVAFMLRQHYSLILQNRIVRLELRYRYFTLTGERLELLEDQLDDSKLFALRFAPDEELPGLVKRSISENLSGTAIKKSIKNWKGDYHRV</sequence>
<dbReference type="Pfam" id="PF20136">
    <property type="entry name" value="DUF6526"/>
    <property type="match status" value="1"/>
</dbReference>
<dbReference type="Proteomes" id="UP000271937">
    <property type="component" value="Unassembled WGS sequence"/>
</dbReference>
<keyword evidence="1" id="KW-0812">Transmembrane</keyword>
<organism evidence="2 3">
    <name type="scientific">Flavobacterium macacae</name>
    <dbReference type="NCBI Taxonomy" id="2488993"/>
    <lineage>
        <taxon>Bacteria</taxon>
        <taxon>Pseudomonadati</taxon>
        <taxon>Bacteroidota</taxon>
        <taxon>Flavobacteriia</taxon>
        <taxon>Flavobacteriales</taxon>
        <taxon>Flavobacteriaceae</taxon>
        <taxon>Flavobacterium</taxon>
    </lineage>
</organism>
<keyword evidence="1" id="KW-1133">Transmembrane helix</keyword>
<evidence type="ECO:0000256" key="1">
    <source>
        <dbReference type="SAM" id="Phobius"/>
    </source>
</evidence>
<dbReference type="EMBL" id="RQVR01000005">
    <property type="protein sequence ID" value="RRJ92495.1"/>
    <property type="molecule type" value="Genomic_DNA"/>
</dbReference>
<accession>A0A3P3WBE4</accession>
<evidence type="ECO:0000313" key="2">
    <source>
        <dbReference type="EMBL" id="RRJ92495.1"/>
    </source>
</evidence>
<dbReference type="AlphaFoldDB" id="A0A3P3WBE4"/>
<dbReference type="OrthoDB" id="765463at2"/>
<evidence type="ECO:0000313" key="3">
    <source>
        <dbReference type="Proteomes" id="UP000271937"/>
    </source>
</evidence>
<gene>
    <name evidence="2" type="ORF">EG849_05810</name>
</gene>
<feature type="transmembrane region" description="Helical" evidence="1">
    <location>
        <begin position="42"/>
        <end position="62"/>
    </location>
</feature>
<name>A0A3P3WBE4_9FLAO</name>
<keyword evidence="3" id="KW-1185">Reference proteome</keyword>
<dbReference type="RefSeq" id="WP_125012137.1">
    <property type="nucleotide sequence ID" value="NZ_RQVR01000005.1"/>
</dbReference>
<keyword evidence="1" id="KW-0472">Membrane</keyword>
<protein>
    <recommendedName>
        <fullName evidence="4">ABC transporter</fullName>
    </recommendedName>
</protein>
<reference evidence="2 3" key="1">
    <citation type="submission" date="2018-11" db="EMBL/GenBank/DDBJ databases">
        <title>Flavobacterium sp. nov., YIM 102600 draft genome.</title>
        <authorList>
            <person name="Li G."/>
            <person name="Jiang Y."/>
        </authorList>
    </citation>
    <scope>NUCLEOTIDE SEQUENCE [LARGE SCALE GENOMIC DNA]</scope>
    <source>
        <strain evidence="2 3">YIM 102600</strain>
    </source>
</reference>
<feature type="transmembrane region" description="Helical" evidence="1">
    <location>
        <begin position="12"/>
        <end position="36"/>
    </location>
</feature>
<comment type="caution">
    <text evidence="2">The sequence shown here is derived from an EMBL/GenBank/DDBJ whole genome shotgun (WGS) entry which is preliminary data.</text>
</comment>
<dbReference type="InterPro" id="IPR045385">
    <property type="entry name" value="DUF6526"/>
</dbReference>